<comment type="caution">
    <text evidence="2">The sequence shown here is derived from an EMBL/GenBank/DDBJ whole genome shotgun (WGS) entry which is preliminary data.</text>
</comment>
<name>A0AA42BLN8_9ALTE</name>
<evidence type="ECO:0000313" key="2">
    <source>
        <dbReference type="EMBL" id="MCP3428799.1"/>
    </source>
</evidence>
<feature type="transmembrane region" description="Helical" evidence="1">
    <location>
        <begin position="186"/>
        <end position="204"/>
    </location>
</feature>
<proteinExistence type="predicted"/>
<keyword evidence="1" id="KW-1133">Transmembrane helix</keyword>
<dbReference type="EMBL" id="JANATA010000011">
    <property type="protein sequence ID" value="MCP3428799.1"/>
    <property type="molecule type" value="Genomic_DNA"/>
</dbReference>
<evidence type="ECO:0000256" key="1">
    <source>
        <dbReference type="SAM" id="Phobius"/>
    </source>
</evidence>
<accession>A0AA42BLN8</accession>
<feature type="transmembrane region" description="Helical" evidence="1">
    <location>
        <begin position="12"/>
        <end position="37"/>
    </location>
</feature>
<gene>
    <name evidence="2" type="ORF">NLF92_07550</name>
</gene>
<dbReference type="AlphaFoldDB" id="A0AA42BLN8"/>
<keyword evidence="1" id="KW-0472">Membrane</keyword>
<feature type="transmembrane region" description="Helical" evidence="1">
    <location>
        <begin position="152"/>
        <end position="174"/>
    </location>
</feature>
<organism evidence="2 3">
    <name type="scientific">Opacimonas viscosa</name>
    <dbReference type="NCBI Taxonomy" id="2961944"/>
    <lineage>
        <taxon>Bacteria</taxon>
        <taxon>Pseudomonadati</taxon>
        <taxon>Pseudomonadota</taxon>
        <taxon>Gammaproteobacteria</taxon>
        <taxon>Alteromonadales</taxon>
        <taxon>Alteromonadaceae</taxon>
        <taxon>Opacimonas</taxon>
    </lineage>
</organism>
<feature type="transmembrane region" description="Helical" evidence="1">
    <location>
        <begin position="126"/>
        <end position="146"/>
    </location>
</feature>
<evidence type="ECO:0000313" key="3">
    <source>
        <dbReference type="Proteomes" id="UP001165413"/>
    </source>
</evidence>
<feature type="transmembrane region" description="Helical" evidence="1">
    <location>
        <begin position="85"/>
        <end position="106"/>
    </location>
</feature>
<sequence>MKYNSTLPLSAILALSLLQLLIILNILPPGAAILDALNGLMNDWFFALVFFVILLESIVYVGFYFPGQFFAVVLVVGANPSFSDIIYMTIAMVLAATLGSLINFELGRKSRSKISIDTTHLNFKKLFLAMIHINSLAFFMFHQGAQHKSRKIIMFAGLLNLPYYLLLIAGTAVLSKEVMGLAENTLFLFCAIGLWLVVALYLDIKNKYNTETNK</sequence>
<protein>
    <recommendedName>
        <fullName evidence="4">Membrane-associated protein</fullName>
    </recommendedName>
</protein>
<evidence type="ECO:0008006" key="4">
    <source>
        <dbReference type="Google" id="ProtNLM"/>
    </source>
</evidence>
<dbReference type="Proteomes" id="UP001165413">
    <property type="component" value="Unassembled WGS sequence"/>
</dbReference>
<keyword evidence="1" id="KW-0812">Transmembrane</keyword>
<feature type="transmembrane region" description="Helical" evidence="1">
    <location>
        <begin position="44"/>
        <end position="65"/>
    </location>
</feature>
<reference evidence="2" key="1">
    <citation type="submission" date="2022-07" db="EMBL/GenBank/DDBJ databases">
        <title>Characterization of the Novel Bacterium Alteromonas immobilis LMIT006 and Alteromonas gregis LMIT007.</title>
        <authorList>
            <person name="Lin X."/>
        </authorList>
    </citation>
    <scope>NUCLEOTIDE SEQUENCE</scope>
    <source>
        <strain evidence="2">LMIT007</strain>
    </source>
</reference>
<keyword evidence="3" id="KW-1185">Reference proteome</keyword>
<dbReference type="RefSeq" id="WP_254100424.1">
    <property type="nucleotide sequence ID" value="NZ_JANATA010000011.1"/>
</dbReference>